<evidence type="ECO:0000256" key="4">
    <source>
        <dbReference type="ARBA" id="ARBA00022837"/>
    </source>
</evidence>
<dbReference type="GO" id="GO:0008484">
    <property type="term" value="F:sulfuric ester hydrolase activity"/>
    <property type="evidence" value="ECO:0007669"/>
    <property type="project" value="InterPro"/>
</dbReference>
<keyword evidence="4" id="KW-0106">Calcium</keyword>
<dbReference type="CDD" id="cd16029">
    <property type="entry name" value="4-S"/>
    <property type="match status" value="1"/>
</dbReference>
<evidence type="ECO:0000256" key="1">
    <source>
        <dbReference type="ARBA" id="ARBA00008779"/>
    </source>
</evidence>
<evidence type="ECO:0000256" key="6">
    <source>
        <dbReference type="SAM" id="Phobius"/>
    </source>
</evidence>
<feature type="chain" id="PRO_5031202153" description="Sulfatase N-terminal domain-containing protein" evidence="7">
    <location>
        <begin position="18"/>
        <end position="661"/>
    </location>
</feature>
<dbReference type="PANTHER" id="PTHR10342">
    <property type="entry name" value="ARYLSULFATASE"/>
    <property type="match status" value="1"/>
</dbReference>
<dbReference type="Gene3D" id="3.40.720.10">
    <property type="entry name" value="Alkaline Phosphatase, subunit A"/>
    <property type="match status" value="1"/>
</dbReference>
<dbReference type="GO" id="GO:0046872">
    <property type="term" value="F:metal ion binding"/>
    <property type="evidence" value="ECO:0007669"/>
    <property type="project" value="UniProtKB-KW"/>
</dbReference>
<reference evidence="9" key="1">
    <citation type="submission" date="2021-01" db="EMBL/GenBank/DDBJ databases">
        <authorList>
            <person name="Corre E."/>
            <person name="Pelletier E."/>
            <person name="Niang G."/>
            <person name="Scheremetjew M."/>
            <person name="Finn R."/>
            <person name="Kale V."/>
            <person name="Holt S."/>
            <person name="Cochrane G."/>
            <person name="Meng A."/>
            <person name="Brown T."/>
            <person name="Cohen L."/>
        </authorList>
    </citation>
    <scope>NUCLEOTIDE SEQUENCE</scope>
    <source>
        <strain evidence="9">RCC1693</strain>
    </source>
</reference>
<keyword evidence="6" id="KW-0812">Transmembrane</keyword>
<feature type="signal peptide" evidence="7">
    <location>
        <begin position="1"/>
        <end position="17"/>
    </location>
</feature>
<dbReference type="SUPFAM" id="SSF53649">
    <property type="entry name" value="Alkaline phosphatase-like"/>
    <property type="match status" value="1"/>
</dbReference>
<dbReference type="InterPro" id="IPR024607">
    <property type="entry name" value="Sulfatase_CS"/>
</dbReference>
<evidence type="ECO:0000256" key="3">
    <source>
        <dbReference type="ARBA" id="ARBA00022801"/>
    </source>
</evidence>
<sequence length="661" mass="71790">MAMKLVTAAAMAGVAFGMTATPQRSEAAALASKKSAEAQTQPNIVTVMIDDLGWNDVGWHDEKFATPAMSSLAETGVVLERFYTAPTCTPSRSQFMTGRYNIRNGMQDSVLHSTEPRGVPLNEEFLSTKLQTSGYRTVAIGKWHMGMHQSSYLPLSRGFDRHYGIYTGGGSHTGHFSVSQSFTVRHQADAQIWQGYNIWEDGVPSEDNYGKTHSTHLYSGKAAEFVDLFETEDDDTPFFMYLAYQAVHDPIEVGDEKYVSETTCSSITSPPGNKDDSGIDWDNRQILCGMVAEIDDGVKNLVLKLKELDEWDNTFMLVFSDNGGVGVHGSKNLPLRGEKADYWEGGVRVPAFVTGGFTEGALATAGVSPYSNTDMVHITDLHTTILNVAGYKPESTAEAKPLDGVSHLSQWIAGGSSVDGVEAARSEMLVNINSALFGGSGAIHVGDYKMIVNPEPSESRIYAKTRKALVAKQGILDQEDFQQILTYVHAEVLGTATKYIFNIAKNEFETEDDDCTDAEACSNLYDNEDFADVREMMEEKWGQWKLEAAPSTFMWADDGPLADPALFGGMWDSWRDGDNTPKAQYFGMSVLDADKFEGMTAMLHHSTDLAVSMGSAMAATGGSGSFGMLAVALTVFGAAIGMVSYRAGKRSGGSSTYESLA</sequence>
<dbReference type="AlphaFoldDB" id="A0A7S2BCJ8"/>
<dbReference type="InterPro" id="IPR017850">
    <property type="entry name" value="Alkaline_phosphatase_core_sf"/>
</dbReference>
<evidence type="ECO:0000313" key="9">
    <source>
        <dbReference type="EMBL" id="CAD9392928.1"/>
    </source>
</evidence>
<gene>
    <name evidence="9" type="ORF">FPAR1323_LOCUS3299</name>
</gene>
<dbReference type="EMBL" id="HBGT01006044">
    <property type="protein sequence ID" value="CAD9392928.1"/>
    <property type="molecule type" value="Transcribed_RNA"/>
</dbReference>
<comment type="similarity">
    <text evidence="1">Belongs to the sulfatase family.</text>
</comment>
<dbReference type="InterPro" id="IPR000917">
    <property type="entry name" value="Sulfatase_N"/>
</dbReference>
<keyword evidence="6" id="KW-1133">Transmembrane helix</keyword>
<dbReference type="InterPro" id="IPR047115">
    <property type="entry name" value="ARSB"/>
</dbReference>
<feature type="transmembrane region" description="Helical" evidence="6">
    <location>
        <begin position="626"/>
        <end position="645"/>
    </location>
</feature>
<evidence type="ECO:0000259" key="8">
    <source>
        <dbReference type="Pfam" id="PF00884"/>
    </source>
</evidence>
<keyword evidence="2" id="KW-0479">Metal-binding</keyword>
<proteinExistence type="inferred from homology"/>
<dbReference type="Gene3D" id="3.30.1120.10">
    <property type="match status" value="1"/>
</dbReference>
<feature type="domain" description="Sulfatase N-terminal" evidence="8">
    <location>
        <begin position="42"/>
        <end position="391"/>
    </location>
</feature>
<evidence type="ECO:0000256" key="7">
    <source>
        <dbReference type="SAM" id="SignalP"/>
    </source>
</evidence>
<protein>
    <recommendedName>
        <fullName evidence="8">Sulfatase N-terminal domain-containing protein</fullName>
    </recommendedName>
</protein>
<evidence type="ECO:0000256" key="5">
    <source>
        <dbReference type="ARBA" id="ARBA00023180"/>
    </source>
</evidence>
<dbReference type="PANTHER" id="PTHR10342:SF274">
    <property type="entry name" value="ARYLSULFATASE B"/>
    <property type="match status" value="1"/>
</dbReference>
<organism evidence="9">
    <name type="scientific">Florenciella parvula</name>
    <dbReference type="NCBI Taxonomy" id="236787"/>
    <lineage>
        <taxon>Eukaryota</taxon>
        <taxon>Sar</taxon>
        <taxon>Stramenopiles</taxon>
        <taxon>Ochrophyta</taxon>
        <taxon>Dictyochophyceae</taxon>
        <taxon>Florenciellales</taxon>
        <taxon>Florenciella</taxon>
    </lineage>
</organism>
<dbReference type="PROSITE" id="PS00149">
    <property type="entry name" value="SULFATASE_2"/>
    <property type="match status" value="1"/>
</dbReference>
<keyword evidence="7" id="KW-0732">Signal</keyword>
<name>A0A7S2BCJ8_9STRA</name>
<dbReference type="Pfam" id="PF00884">
    <property type="entry name" value="Sulfatase"/>
    <property type="match status" value="1"/>
</dbReference>
<keyword evidence="6" id="KW-0472">Membrane</keyword>
<keyword evidence="3" id="KW-0378">Hydrolase</keyword>
<dbReference type="PROSITE" id="PS00523">
    <property type="entry name" value="SULFATASE_1"/>
    <property type="match status" value="1"/>
</dbReference>
<keyword evidence="5" id="KW-0325">Glycoprotein</keyword>
<accession>A0A7S2BCJ8</accession>
<evidence type="ECO:0000256" key="2">
    <source>
        <dbReference type="ARBA" id="ARBA00022723"/>
    </source>
</evidence>